<gene>
    <name evidence="1" type="ORF">DFH08DRAFT_967729</name>
</gene>
<keyword evidence="2" id="KW-1185">Reference proteome</keyword>
<dbReference type="AlphaFoldDB" id="A0AAD6ZLE8"/>
<reference evidence="1" key="1">
    <citation type="submission" date="2023-03" db="EMBL/GenBank/DDBJ databases">
        <title>Massive genome expansion in bonnet fungi (Mycena s.s.) driven by repeated elements and novel gene families across ecological guilds.</title>
        <authorList>
            <consortium name="Lawrence Berkeley National Laboratory"/>
            <person name="Harder C.B."/>
            <person name="Miyauchi S."/>
            <person name="Viragh M."/>
            <person name="Kuo A."/>
            <person name="Thoen E."/>
            <person name="Andreopoulos B."/>
            <person name="Lu D."/>
            <person name="Skrede I."/>
            <person name="Drula E."/>
            <person name="Henrissat B."/>
            <person name="Morin E."/>
            <person name="Kohler A."/>
            <person name="Barry K."/>
            <person name="LaButti K."/>
            <person name="Morin E."/>
            <person name="Salamov A."/>
            <person name="Lipzen A."/>
            <person name="Mereny Z."/>
            <person name="Hegedus B."/>
            <person name="Baldrian P."/>
            <person name="Stursova M."/>
            <person name="Weitz H."/>
            <person name="Taylor A."/>
            <person name="Grigoriev I.V."/>
            <person name="Nagy L.G."/>
            <person name="Martin F."/>
            <person name="Kauserud H."/>
        </authorList>
    </citation>
    <scope>NUCLEOTIDE SEQUENCE</scope>
    <source>
        <strain evidence="1">CBHHK002</strain>
    </source>
</reference>
<evidence type="ECO:0000313" key="2">
    <source>
        <dbReference type="Proteomes" id="UP001218218"/>
    </source>
</evidence>
<accession>A0AAD6ZLE8</accession>
<sequence>MRVVRGSPMVVACLYVVAIQLSLSCLLPVCGLTEVRSRVSLFSTHLLTRCAGFAQGHLAVLASVPSRFPLFVVNYRHMLLLSVHVTLSRRMSPLLP</sequence>
<comment type="caution">
    <text evidence="1">The sequence shown here is derived from an EMBL/GenBank/DDBJ whole genome shotgun (WGS) entry which is preliminary data.</text>
</comment>
<dbReference type="EMBL" id="JARIHO010000040">
    <property type="protein sequence ID" value="KAJ7327951.1"/>
    <property type="molecule type" value="Genomic_DNA"/>
</dbReference>
<name>A0AAD6ZLE8_9AGAR</name>
<evidence type="ECO:0000313" key="1">
    <source>
        <dbReference type="EMBL" id="KAJ7327951.1"/>
    </source>
</evidence>
<dbReference type="PROSITE" id="PS51257">
    <property type="entry name" value="PROKAR_LIPOPROTEIN"/>
    <property type="match status" value="1"/>
</dbReference>
<dbReference type="Proteomes" id="UP001218218">
    <property type="component" value="Unassembled WGS sequence"/>
</dbReference>
<protein>
    <submittedName>
        <fullName evidence="1">Uncharacterized protein</fullName>
    </submittedName>
</protein>
<proteinExistence type="predicted"/>
<organism evidence="1 2">
    <name type="scientific">Mycena albidolilacea</name>
    <dbReference type="NCBI Taxonomy" id="1033008"/>
    <lineage>
        <taxon>Eukaryota</taxon>
        <taxon>Fungi</taxon>
        <taxon>Dikarya</taxon>
        <taxon>Basidiomycota</taxon>
        <taxon>Agaricomycotina</taxon>
        <taxon>Agaricomycetes</taxon>
        <taxon>Agaricomycetidae</taxon>
        <taxon>Agaricales</taxon>
        <taxon>Marasmiineae</taxon>
        <taxon>Mycenaceae</taxon>
        <taxon>Mycena</taxon>
    </lineage>
</organism>